<feature type="transmembrane region" description="Helical" evidence="10">
    <location>
        <begin position="56"/>
        <end position="81"/>
    </location>
</feature>
<accession>A0A6P8H568</accession>
<dbReference type="SUPFAM" id="SSF81321">
    <property type="entry name" value="Family A G protein-coupled receptor-like"/>
    <property type="match status" value="1"/>
</dbReference>
<dbReference type="KEGG" id="aten:116288062"/>
<dbReference type="PANTHER" id="PTHR24246">
    <property type="entry name" value="OLFACTORY RECEPTOR AND ADENOSINE RECEPTOR"/>
    <property type="match status" value="1"/>
</dbReference>
<evidence type="ECO:0000256" key="1">
    <source>
        <dbReference type="ARBA" id="ARBA00004651"/>
    </source>
</evidence>
<organism evidence="12 13">
    <name type="scientific">Actinia tenebrosa</name>
    <name type="common">Australian red waratah sea anemone</name>
    <dbReference type="NCBI Taxonomy" id="6105"/>
    <lineage>
        <taxon>Eukaryota</taxon>
        <taxon>Metazoa</taxon>
        <taxon>Cnidaria</taxon>
        <taxon>Anthozoa</taxon>
        <taxon>Hexacorallia</taxon>
        <taxon>Actiniaria</taxon>
        <taxon>Actiniidae</taxon>
        <taxon>Actinia</taxon>
    </lineage>
</organism>
<keyword evidence="2" id="KW-1003">Cell membrane</keyword>
<gene>
    <name evidence="13" type="primary">LOC116288062</name>
</gene>
<evidence type="ECO:0000256" key="8">
    <source>
        <dbReference type="ARBA" id="ARBA00023180"/>
    </source>
</evidence>
<dbReference type="CDD" id="cd00637">
    <property type="entry name" value="7tm_classA_rhodopsin-like"/>
    <property type="match status" value="1"/>
</dbReference>
<evidence type="ECO:0000259" key="11">
    <source>
        <dbReference type="PROSITE" id="PS50262"/>
    </source>
</evidence>
<sequence length="342" mass="38297">MVSNNQTSQVGETFRRATCISTGVISLFLAIFTSAGNGFLLYVLYKDPLKVLRRPVTVFIGALAVVDFLTGAFSDFAFAAHEFECAMGANNHPGAVGNFSGIAYFFTVNSALLLVAALSVERLIAVAYPHYYRNSVTKRKIFIVVAVIYTHSFVFAMLQLAKIPDQIYHNLDLNIHISFPVATVSITYGAIYVIFRKRRLRIDANKSGENVTQRNASVVVESSDVRRQIRNLKIEQQLVSTAFIILLCMIVALIPYLVFVYVEIECPSCIDTEWFFAGRRLCVPFLFINSAVNPLIYAHRLQHYKNSFRAIIIDSPSPVMSLPSHTYTKQIVAVTQSTRENP</sequence>
<dbReference type="InParanoid" id="A0A6P8H568"/>
<dbReference type="PANTHER" id="PTHR24246:SF27">
    <property type="entry name" value="ADENOSINE RECEPTOR, ISOFORM A"/>
    <property type="match status" value="1"/>
</dbReference>
<feature type="transmembrane region" description="Helical" evidence="10">
    <location>
        <begin position="238"/>
        <end position="262"/>
    </location>
</feature>
<dbReference type="Pfam" id="PF00001">
    <property type="entry name" value="7tm_1"/>
    <property type="match status" value="2"/>
</dbReference>
<dbReference type="Proteomes" id="UP000515163">
    <property type="component" value="Unplaced"/>
</dbReference>
<evidence type="ECO:0000313" key="12">
    <source>
        <dbReference type="Proteomes" id="UP000515163"/>
    </source>
</evidence>
<dbReference type="GO" id="GO:0004930">
    <property type="term" value="F:G protein-coupled receptor activity"/>
    <property type="evidence" value="ECO:0007669"/>
    <property type="project" value="UniProtKB-KW"/>
</dbReference>
<dbReference type="OrthoDB" id="5959154at2759"/>
<proteinExistence type="predicted"/>
<protein>
    <submittedName>
        <fullName evidence="13">Cannabinoid receptor 1-like</fullName>
    </submittedName>
</protein>
<reference evidence="13" key="1">
    <citation type="submission" date="2025-08" db="UniProtKB">
        <authorList>
            <consortium name="RefSeq"/>
        </authorList>
    </citation>
    <scope>IDENTIFICATION</scope>
    <source>
        <tissue evidence="13">Tentacle</tissue>
    </source>
</reference>
<evidence type="ECO:0000256" key="9">
    <source>
        <dbReference type="ARBA" id="ARBA00023224"/>
    </source>
</evidence>
<dbReference type="PROSITE" id="PS50262">
    <property type="entry name" value="G_PROTEIN_RECEP_F1_2"/>
    <property type="match status" value="1"/>
</dbReference>
<dbReference type="FunCoup" id="A0A6P8H568">
    <property type="interactions" value="389"/>
</dbReference>
<dbReference type="RefSeq" id="XP_031550633.1">
    <property type="nucleotide sequence ID" value="XM_031694773.1"/>
</dbReference>
<keyword evidence="12" id="KW-1185">Reference proteome</keyword>
<keyword evidence="9" id="KW-0807">Transducer</keyword>
<evidence type="ECO:0000256" key="6">
    <source>
        <dbReference type="ARBA" id="ARBA00023136"/>
    </source>
</evidence>
<evidence type="ECO:0000256" key="7">
    <source>
        <dbReference type="ARBA" id="ARBA00023170"/>
    </source>
</evidence>
<name>A0A6P8H568_ACTTE</name>
<keyword evidence="3 10" id="KW-0812">Transmembrane</keyword>
<feature type="transmembrane region" description="Helical" evidence="10">
    <location>
        <begin position="20"/>
        <end position="44"/>
    </location>
</feature>
<feature type="transmembrane region" description="Helical" evidence="10">
    <location>
        <begin position="101"/>
        <end position="120"/>
    </location>
</feature>
<evidence type="ECO:0000256" key="4">
    <source>
        <dbReference type="ARBA" id="ARBA00022989"/>
    </source>
</evidence>
<feature type="domain" description="G-protein coupled receptors family 1 profile" evidence="11">
    <location>
        <begin position="36"/>
        <end position="297"/>
    </location>
</feature>
<dbReference type="GeneID" id="116288062"/>
<keyword evidence="4 10" id="KW-1133">Transmembrane helix</keyword>
<evidence type="ECO:0000313" key="13">
    <source>
        <dbReference type="RefSeq" id="XP_031550633.1"/>
    </source>
</evidence>
<evidence type="ECO:0000256" key="5">
    <source>
        <dbReference type="ARBA" id="ARBA00023040"/>
    </source>
</evidence>
<keyword evidence="7" id="KW-0675">Receptor</keyword>
<dbReference type="InterPro" id="IPR000276">
    <property type="entry name" value="GPCR_Rhodpsn"/>
</dbReference>
<evidence type="ECO:0000256" key="3">
    <source>
        <dbReference type="ARBA" id="ARBA00022692"/>
    </source>
</evidence>
<feature type="transmembrane region" description="Helical" evidence="10">
    <location>
        <begin position="141"/>
        <end position="161"/>
    </location>
</feature>
<feature type="transmembrane region" description="Helical" evidence="10">
    <location>
        <begin position="173"/>
        <end position="195"/>
    </location>
</feature>
<comment type="subcellular location">
    <subcellularLocation>
        <location evidence="1">Cell membrane</location>
        <topology evidence="1">Multi-pass membrane protein</topology>
    </subcellularLocation>
</comment>
<dbReference type="PRINTS" id="PR00237">
    <property type="entry name" value="GPCRRHODOPSN"/>
</dbReference>
<evidence type="ECO:0000256" key="10">
    <source>
        <dbReference type="SAM" id="Phobius"/>
    </source>
</evidence>
<dbReference type="InterPro" id="IPR017452">
    <property type="entry name" value="GPCR_Rhodpsn_7TM"/>
</dbReference>
<dbReference type="Gene3D" id="1.20.1070.10">
    <property type="entry name" value="Rhodopsin 7-helix transmembrane proteins"/>
    <property type="match status" value="1"/>
</dbReference>
<keyword evidence="5" id="KW-0297">G-protein coupled receptor</keyword>
<dbReference type="GO" id="GO:0005886">
    <property type="term" value="C:plasma membrane"/>
    <property type="evidence" value="ECO:0007669"/>
    <property type="project" value="UniProtKB-SubCell"/>
</dbReference>
<evidence type="ECO:0000256" key="2">
    <source>
        <dbReference type="ARBA" id="ARBA00022475"/>
    </source>
</evidence>
<dbReference type="AlphaFoldDB" id="A0A6P8H568"/>
<keyword evidence="8" id="KW-0325">Glycoprotein</keyword>
<keyword evidence="6 10" id="KW-0472">Membrane</keyword>